<name>A0A412FAV6_9FIRM</name>
<evidence type="ECO:0000313" key="2">
    <source>
        <dbReference type="Proteomes" id="UP000285820"/>
    </source>
</evidence>
<dbReference type="Proteomes" id="UP000285820">
    <property type="component" value="Unassembled WGS sequence"/>
</dbReference>
<protein>
    <submittedName>
        <fullName evidence="1">Uncharacterized protein</fullName>
    </submittedName>
</protein>
<dbReference type="EMBL" id="QRUN01000055">
    <property type="protein sequence ID" value="RGR63627.1"/>
    <property type="molecule type" value="Genomic_DNA"/>
</dbReference>
<gene>
    <name evidence="1" type="ORF">DWY29_16870</name>
</gene>
<evidence type="ECO:0000313" key="1">
    <source>
        <dbReference type="EMBL" id="RGR63627.1"/>
    </source>
</evidence>
<organism evidence="1 2">
    <name type="scientific">Roseburia inulinivorans</name>
    <dbReference type="NCBI Taxonomy" id="360807"/>
    <lineage>
        <taxon>Bacteria</taxon>
        <taxon>Bacillati</taxon>
        <taxon>Bacillota</taxon>
        <taxon>Clostridia</taxon>
        <taxon>Lachnospirales</taxon>
        <taxon>Lachnospiraceae</taxon>
        <taxon>Roseburia</taxon>
    </lineage>
</organism>
<proteinExistence type="predicted"/>
<dbReference type="AlphaFoldDB" id="A0A412FAV6"/>
<dbReference type="RefSeq" id="WP_118127551.1">
    <property type="nucleotide sequence ID" value="NZ_QRUN01000055.1"/>
</dbReference>
<accession>A0A412FAV6</accession>
<comment type="caution">
    <text evidence="1">The sequence shown here is derived from an EMBL/GenBank/DDBJ whole genome shotgun (WGS) entry which is preliminary data.</text>
</comment>
<reference evidence="1 2" key="1">
    <citation type="submission" date="2018-08" db="EMBL/GenBank/DDBJ databases">
        <title>A genome reference for cultivated species of the human gut microbiota.</title>
        <authorList>
            <person name="Zou Y."/>
            <person name="Xue W."/>
            <person name="Luo G."/>
        </authorList>
    </citation>
    <scope>NUCLEOTIDE SEQUENCE [LARGE SCALE GENOMIC DNA]</scope>
    <source>
        <strain evidence="1 2">AF24-4</strain>
    </source>
</reference>
<sequence>MKTEISGGQVEYRITSSIASNPSGTGRTDIVYFNTVIIPSVEYPDKEIVYHVYEDGLINYYYRKKKTQEKPATSSEKVKEQEKDYSGLERIGIFAFGSALF</sequence>